<dbReference type="GO" id="GO:0003677">
    <property type="term" value="F:DNA binding"/>
    <property type="evidence" value="ECO:0007669"/>
    <property type="project" value="UniProtKB-KW"/>
</dbReference>
<evidence type="ECO:0000256" key="4">
    <source>
        <dbReference type="ARBA" id="ARBA00023163"/>
    </source>
</evidence>
<dbReference type="AlphaFoldDB" id="A0A512L9Y5"/>
<dbReference type="InterPro" id="IPR005119">
    <property type="entry name" value="LysR_subst-bd"/>
</dbReference>
<dbReference type="InterPro" id="IPR000847">
    <property type="entry name" value="LysR_HTH_N"/>
</dbReference>
<dbReference type="GO" id="GO:0003700">
    <property type="term" value="F:DNA-binding transcription factor activity"/>
    <property type="evidence" value="ECO:0007669"/>
    <property type="project" value="InterPro"/>
</dbReference>
<evidence type="ECO:0000313" key="7">
    <source>
        <dbReference type="Proteomes" id="UP000321337"/>
    </source>
</evidence>
<accession>A0A512L9Y5</accession>
<dbReference type="OrthoDB" id="9775392at2"/>
<gene>
    <name evidence="6" type="ORF">TPL01_24270</name>
</gene>
<organism evidence="6 7">
    <name type="scientific">Sulfuriferula plumbiphila</name>
    <dbReference type="NCBI Taxonomy" id="171865"/>
    <lineage>
        <taxon>Bacteria</taxon>
        <taxon>Pseudomonadati</taxon>
        <taxon>Pseudomonadota</taxon>
        <taxon>Betaproteobacteria</taxon>
        <taxon>Nitrosomonadales</taxon>
        <taxon>Sulfuricellaceae</taxon>
        <taxon>Sulfuriferula</taxon>
    </lineage>
</organism>
<dbReference type="InterPro" id="IPR036388">
    <property type="entry name" value="WH-like_DNA-bd_sf"/>
</dbReference>
<evidence type="ECO:0000256" key="3">
    <source>
        <dbReference type="ARBA" id="ARBA00023125"/>
    </source>
</evidence>
<dbReference type="FunFam" id="1.10.10.10:FF:000001">
    <property type="entry name" value="LysR family transcriptional regulator"/>
    <property type="match status" value="1"/>
</dbReference>
<comment type="similarity">
    <text evidence="1">Belongs to the LysR transcriptional regulatory family.</text>
</comment>
<feature type="domain" description="HTH lysR-type" evidence="5">
    <location>
        <begin position="1"/>
        <end position="58"/>
    </location>
</feature>
<dbReference type="PANTHER" id="PTHR30419">
    <property type="entry name" value="HTH-TYPE TRANSCRIPTIONAL REGULATOR YBHD"/>
    <property type="match status" value="1"/>
</dbReference>
<dbReference type="RefSeq" id="WP_147074130.1">
    <property type="nucleotide sequence ID" value="NZ_AP021884.1"/>
</dbReference>
<keyword evidence="2" id="KW-0805">Transcription regulation</keyword>
<dbReference type="GO" id="GO:0005829">
    <property type="term" value="C:cytosol"/>
    <property type="evidence" value="ECO:0007669"/>
    <property type="project" value="TreeGrafter"/>
</dbReference>
<dbReference type="Pfam" id="PF03466">
    <property type="entry name" value="LysR_substrate"/>
    <property type="match status" value="1"/>
</dbReference>
<evidence type="ECO:0000256" key="1">
    <source>
        <dbReference type="ARBA" id="ARBA00009437"/>
    </source>
</evidence>
<dbReference type="Pfam" id="PF00126">
    <property type="entry name" value="HTH_1"/>
    <property type="match status" value="1"/>
</dbReference>
<reference evidence="6 7" key="1">
    <citation type="submission" date="2019-07" db="EMBL/GenBank/DDBJ databases">
        <title>Whole genome shotgun sequence of Thiobacillus plumbophilus NBRC 107929.</title>
        <authorList>
            <person name="Hosoyama A."/>
            <person name="Uohara A."/>
            <person name="Ohji S."/>
            <person name="Ichikawa N."/>
        </authorList>
    </citation>
    <scope>NUCLEOTIDE SEQUENCE [LARGE SCALE GENOMIC DNA]</scope>
    <source>
        <strain evidence="6 7">NBRC 107929</strain>
    </source>
</reference>
<dbReference type="SUPFAM" id="SSF53850">
    <property type="entry name" value="Periplasmic binding protein-like II"/>
    <property type="match status" value="1"/>
</dbReference>
<dbReference type="CDD" id="cd05466">
    <property type="entry name" value="PBP2_LTTR_substrate"/>
    <property type="match status" value="1"/>
</dbReference>
<dbReference type="Gene3D" id="1.10.10.10">
    <property type="entry name" value="Winged helix-like DNA-binding domain superfamily/Winged helix DNA-binding domain"/>
    <property type="match status" value="1"/>
</dbReference>
<keyword evidence="7" id="KW-1185">Reference proteome</keyword>
<name>A0A512L9Y5_9PROT</name>
<dbReference type="EMBL" id="BKAD01000027">
    <property type="protein sequence ID" value="GEP31289.1"/>
    <property type="molecule type" value="Genomic_DNA"/>
</dbReference>
<keyword evidence="3" id="KW-0238">DNA-binding</keyword>
<dbReference type="Gene3D" id="3.40.190.290">
    <property type="match status" value="1"/>
</dbReference>
<keyword evidence="4" id="KW-0804">Transcription</keyword>
<dbReference type="InterPro" id="IPR050950">
    <property type="entry name" value="HTH-type_LysR_regulators"/>
</dbReference>
<dbReference type="InterPro" id="IPR036390">
    <property type="entry name" value="WH_DNA-bd_sf"/>
</dbReference>
<sequence>MFIRQLDYLVTLSREKHFARAAKACYVSQPALSAAIRHLEEELGVPIVQRGQRFQGLTPEGERILNWARKTLAAWEGLRQEASIARTHLAGTLRLGAIPTTMPIVSLLTGPFRAAHSEMCQLVQSLSTEEIIRRLDSFELDLGLTYLEDQCLEGFRVLPLYRERYMLLARDPASIGDCQEMSWANAAELPLCLLTNNMQNRRIINAAFRRANAQPRVVVETDSVFALYSHVRCAELFSIVPHSLLCLFEMREELAAIPLTPEINRAIGLIALDHDPLSPMVAAAWAVTQTLDLEARFDTMISGTYQPIRAND</sequence>
<comment type="caution">
    <text evidence="6">The sequence shown here is derived from an EMBL/GenBank/DDBJ whole genome shotgun (WGS) entry which is preliminary data.</text>
</comment>
<dbReference type="PROSITE" id="PS50931">
    <property type="entry name" value="HTH_LYSR"/>
    <property type="match status" value="1"/>
</dbReference>
<dbReference type="PRINTS" id="PR00039">
    <property type="entry name" value="HTHLYSR"/>
</dbReference>
<protein>
    <submittedName>
        <fullName evidence="6">LysR family transcriptional regulator</fullName>
    </submittedName>
</protein>
<evidence type="ECO:0000256" key="2">
    <source>
        <dbReference type="ARBA" id="ARBA00023015"/>
    </source>
</evidence>
<dbReference type="Proteomes" id="UP000321337">
    <property type="component" value="Unassembled WGS sequence"/>
</dbReference>
<evidence type="ECO:0000259" key="5">
    <source>
        <dbReference type="PROSITE" id="PS50931"/>
    </source>
</evidence>
<evidence type="ECO:0000313" key="6">
    <source>
        <dbReference type="EMBL" id="GEP31289.1"/>
    </source>
</evidence>
<dbReference type="SUPFAM" id="SSF46785">
    <property type="entry name" value="Winged helix' DNA-binding domain"/>
    <property type="match status" value="1"/>
</dbReference>
<dbReference type="PANTHER" id="PTHR30419:SF31">
    <property type="entry name" value="BLR3139 PROTEIN"/>
    <property type="match status" value="1"/>
</dbReference>
<proteinExistence type="inferred from homology"/>